<gene>
    <name evidence="1" type="ORF">HZF05_16750</name>
</gene>
<organism evidence="1 2">
    <name type="scientific">Sphingomonas chungangi</name>
    <dbReference type="NCBI Taxonomy" id="2683589"/>
    <lineage>
        <taxon>Bacteria</taxon>
        <taxon>Pseudomonadati</taxon>
        <taxon>Pseudomonadota</taxon>
        <taxon>Alphaproteobacteria</taxon>
        <taxon>Sphingomonadales</taxon>
        <taxon>Sphingomonadaceae</taxon>
        <taxon>Sphingomonas</taxon>
    </lineage>
</organism>
<proteinExistence type="predicted"/>
<dbReference type="EMBL" id="JACEIB010000026">
    <property type="protein sequence ID" value="MBA2935735.1"/>
    <property type="molecule type" value="Genomic_DNA"/>
</dbReference>
<dbReference type="AlphaFoldDB" id="A0A838LAK7"/>
<accession>A0A838LAK7</accession>
<dbReference type="Proteomes" id="UP000570166">
    <property type="component" value="Unassembled WGS sequence"/>
</dbReference>
<keyword evidence="2" id="KW-1185">Reference proteome</keyword>
<evidence type="ECO:0000313" key="2">
    <source>
        <dbReference type="Proteomes" id="UP000570166"/>
    </source>
</evidence>
<reference evidence="1 2" key="1">
    <citation type="submission" date="2020-07" db="EMBL/GenBank/DDBJ databases">
        <authorList>
            <person name="Sun Q."/>
        </authorList>
    </citation>
    <scope>NUCLEOTIDE SEQUENCE [LARGE SCALE GENOMIC DNA]</scope>
    <source>
        <strain evidence="1 2">CGMCC 1.13654</strain>
    </source>
</reference>
<comment type="caution">
    <text evidence="1">The sequence shown here is derived from an EMBL/GenBank/DDBJ whole genome shotgun (WGS) entry which is preliminary data.</text>
</comment>
<dbReference type="RefSeq" id="WP_160362936.1">
    <property type="nucleotide sequence ID" value="NZ_JACEIB010000026.1"/>
</dbReference>
<evidence type="ECO:0000313" key="1">
    <source>
        <dbReference type="EMBL" id="MBA2935735.1"/>
    </source>
</evidence>
<sequence>MAWHGPDRQLTASVFAAMTLCIANTASTAIPPIVDSDEGPNHFASRPCGDTLCMAVQLNGVAEESDLPQSVGRFLIKLGKSLRGDGNPAKPGSDALVIAFNAYRIAANGSRSSIPWAVTSVSTREVAAARPADFEQALGLVHTIAFRSPEAATATRDFCSDPANSGPSGRFCRLVRQRFRV</sequence>
<protein>
    <submittedName>
        <fullName evidence="1">Uncharacterized protein</fullName>
    </submittedName>
</protein>
<name>A0A838LAK7_9SPHN</name>